<organism evidence="2 3">
    <name type="scientific">Gordonia asplenii</name>
    <dbReference type="NCBI Taxonomy" id="2725283"/>
    <lineage>
        <taxon>Bacteria</taxon>
        <taxon>Bacillati</taxon>
        <taxon>Actinomycetota</taxon>
        <taxon>Actinomycetes</taxon>
        <taxon>Mycobacteriales</taxon>
        <taxon>Gordoniaceae</taxon>
        <taxon>Gordonia</taxon>
    </lineage>
</organism>
<evidence type="ECO:0000256" key="1">
    <source>
        <dbReference type="SAM" id="Phobius"/>
    </source>
</evidence>
<proteinExistence type="predicted"/>
<keyword evidence="1" id="KW-0812">Transmembrane</keyword>
<accession>A0A848KUI4</accession>
<sequence length="174" mass="18414">MTESTILRSARADAAQATSDRRRLIVALALLSVVVVLAGLVGWQAIRADAARADADAGPQLRSQAGSIVAQVLSWNGHTMTADRNRARSLVTDAYARRSGLDDPVPAEVTDQSLTFTPRTVGVGYANATSGTVLIDGTLTRTALGKRTPTPQTVTAAFVSSDGRWLVDRIDVVR</sequence>
<evidence type="ECO:0000313" key="3">
    <source>
        <dbReference type="Proteomes" id="UP000550729"/>
    </source>
</evidence>
<keyword evidence="1" id="KW-1133">Transmembrane helix</keyword>
<evidence type="ECO:0000313" key="2">
    <source>
        <dbReference type="EMBL" id="NMO02190.1"/>
    </source>
</evidence>
<reference evidence="2 3" key="1">
    <citation type="submission" date="2020-04" db="EMBL/GenBank/DDBJ databases">
        <title>Gordonia sp. nov. TBRC 11910.</title>
        <authorList>
            <person name="Suriyachadkun C."/>
        </authorList>
    </citation>
    <scope>NUCLEOTIDE SEQUENCE [LARGE SCALE GENOMIC DNA]</scope>
    <source>
        <strain evidence="2 3">TBRC 11910</strain>
    </source>
</reference>
<gene>
    <name evidence="2" type="ORF">HH308_13310</name>
</gene>
<dbReference type="RefSeq" id="WP_170194696.1">
    <property type="nucleotide sequence ID" value="NZ_JABBNB010000012.1"/>
</dbReference>
<dbReference type="AlphaFoldDB" id="A0A848KUI4"/>
<name>A0A848KUI4_9ACTN</name>
<keyword evidence="1" id="KW-0472">Membrane</keyword>
<dbReference type="EMBL" id="JABBNB010000012">
    <property type="protein sequence ID" value="NMO02190.1"/>
    <property type="molecule type" value="Genomic_DNA"/>
</dbReference>
<evidence type="ECO:0008006" key="4">
    <source>
        <dbReference type="Google" id="ProtNLM"/>
    </source>
</evidence>
<feature type="transmembrane region" description="Helical" evidence="1">
    <location>
        <begin position="24"/>
        <end position="46"/>
    </location>
</feature>
<comment type="caution">
    <text evidence="2">The sequence shown here is derived from an EMBL/GenBank/DDBJ whole genome shotgun (WGS) entry which is preliminary data.</text>
</comment>
<keyword evidence="3" id="KW-1185">Reference proteome</keyword>
<protein>
    <recommendedName>
        <fullName evidence="4">Mce-associated membrane protein</fullName>
    </recommendedName>
</protein>
<dbReference type="Proteomes" id="UP000550729">
    <property type="component" value="Unassembled WGS sequence"/>
</dbReference>